<evidence type="ECO:0000313" key="3">
    <source>
        <dbReference type="EMBL" id="OAQ66041.1"/>
    </source>
</evidence>
<accession>A0A179FLF4</accession>
<dbReference type="InterPro" id="IPR052635">
    <property type="entry name" value="Sec_Metab_Biosynth_Reg"/>
</dbReference>
<dbReference type="GeneID" id="28856039"/>
<organism evidence="3 4">
    <name type="scientific">Pochonia chlamydosporia 170</name>
    <dbReference type="NCBI Taxonomy" id="1380566"/>
    <lineage>
        <taxon>Eukaryota</taxon>
        <taxon>Fungi</taxon>
        <taxon>Dikarya</taxon>
        <taxon>Ascomycota</taxon>
        <taxon>Pezizomycotina</taxon>
        <taxon>Sordariomycetes</taxon>
        <taxon>Hypocreomycetidae</taxon>
        <taxon>Hypocreales</taxon>
        <taxon>Clavicipitaceae</taxon>
        <taxon>Pochonia</taxon>
    </lineage>
</organism>
<dbReference type="GO" id="GO:0003700">
    <property type="term" value="F:DNA-binding transcription factor activity"/>
    <property type="evidence" value="ECO:0007669"/>
    <property type="project" value="InterPro"/>
</dbReference>
<evidence type="ECO:0000256" key="1">
    <source>
        <dbReference type="SAM" id="MobiDB-lite"/>
    </source>
</evidence>
<feature type="domain" description="BZIP" evidence="2">
    <location>
        <begin position="29"/>
        <end position="44"/>
    </location>
</feature>
<gene>
    <name evidence="3" type="ORF">VFPPC_14276</name>
</gene>
<evidence type="ECO:0000259" key="2">
    <source>
        <dbReference type="PROSITE" id="PS00036"/>
    </source>
</evidence>
<dbReference type="Gene3D" id="1.20.5.170">
    <property type="match status" value="1"/>
</dbReference>
<dbReference type="InterPro" id="IPR046347">
    <property type="entry name" value="bZIP_sf"/>
</dbReference>
<protein>
    <submittedName>
        <fullName evidence="3">Basic-leucine zipper (BZIP) transcription factor</fullName>
    </submittedName>
</protein>
<dbReference type="SUPFAM" id="SSF57959">
    <property type="entry name" value="Leucine zipper domain"/>
    <property type="match status" value="1"/>
</dbReference>
<proteinExistence type="predicted"/>
<feature type="region of interest" description="Disordered" evidence="1">
    <location>
        <begin position="1"/>
        <end position="30"/>
    </location>
</feature>
<keyword evidence="4" id="KW-1185">Reference proteome</keyword>
<dbReference type="OrthoDB" id="194358at2759"/>
<comment type="caution">
    <text evidence="3">The sequence shown here is derived from an EMBL/GenBank/DDBJ whole genome shotgun (WGS) entry which is preliminary data.</text>
</comment>
<dbReference type="RefSeq" id="XP_018143128.1">
    <property type="nucleotide sequence ID" value="XM_018292045.1"/>
</dbReference>
<dbReference type="EMBL" id="LSBJ02000004">
    <property type="protein sequence ID" value="OAQ66041.1"/>
    <property type="molecule type" value="Genomic_DNA"/>
</dbReference>
<dbReference type="CDD" id="cd14688">
    <property type="entry name" value="bZIP_YAP"/>
    <property type="match status" value="1"/>
</dbReference>
<feature type="region of interest" description="Disordered" evidence="1">
    <location>
        <begin position="143"/>
        <end position="186"/>
    </location>
</feature>
<dbReference type="KEGG" id="pchm:VFPPC_14276"/>
<evidence type="ECO:0000313" key="4">
    <source>
        <dbReference type="Proteomes" id="UP000078397"/>
    </source>
</evidence>
<feature type="compositionally biased region" description="Polar residues" evidence="1">
    <location>
        <begin position="143"/>
        <end position="168"/>
    </location>
</feature>
<dbReference type="InterPro" id="IPR004827">
    <property type="entry name" value="bZIP"/>
</dbReference>
<reference evidence="3 4" key="1">
    <citation type="journal article" date="2016" name="PLoS Pathog.">
        <title>Biosynthesis of antibiotic leucinostatins in bio-control fungus Purpureocillium lilacinum and their inhibition on phytophthora revealed by genome mining.</title>
        <authorList>
            <person name="Wang G."/>
            <person name="Liu Z."/>
            <person name="Lin R."/>
            <person name="Li E."/>
            <person name="Mao Z."/>
            <person name="Ling J."/>
            <person name="Yang Y."/>
            <person name="Yin W.B."/>
            <person name="Xie B."/>
        </authorList>
    </citation>
    <scope>NUCLEOTIDE SEQUENCE [LARGE SCALE GENOMIC DNA]</scope>
    <source>
        <strain evidence="3">170</strain>
    </source>
</reference>
<dbReference type="Proteomes" id="UP000078397">
    <property type="component" value="Unassembled WGS sequence"/>
</dbReference>
<feature type="compositionally biased region" description="Basic and acidic residues" evidence="1">
    <location>
        <begin position="19"/>
        <end position="28"/>
    </location>
</feature>
<dbReference type="PANTHER" id="PTHR39607">
    <property type="entry name" value="XANTHOCILLIN BIOSYNTHESIS CLUSTER TRANSCRIPTION FACTOR XANC-RELATED"/>
    <property type="match status" value="1"/>
</dbReference>
<dbReference type="PANTHER" id="PTHR39607:SF1">
    <property type="entry name" value="B-ZIP TRANSCRIPTION FACTOR (EUROFUNG)"/>
    <property type="match status" value="1"/>
</dbReference>
<dbReference type="AlphaFoldDB" id="A0A179FLF4"/>
<sequence length="506" mass="55362">MPSTSSSLPNPKELSIEDDWTRVKDPKEKKRIQNRVAQRTYRHRMKARLGELQARLDSHEKQRIHTTGHGGNDMTQGVSSVPIPFGTSALVMNGHSSTHSLTGLNSVLTNGRGGEVSQPPLSNDRSHALPILQTNMYDIPADESTTSLFSHNPQFLNSPPNSHSSPQAHNALPSPPGRSDSEQSAKVSQDFVLDCLRFQSQLLNRLNTLQNDPACTAQGQYSQPEGLPQLMDGMNHEQISCMGGFNAAHAEAVDFAYENAPDAWKPGNFSQKLRQPPAAGSVNFPPLLPVAAPGMEPVMGSKSCHATPTGLAAPGQILGREATADERIENIMQHIQANGYESFDDLATEYYCRMNRDGDTTPLANEQHVRRDGRLAKVMNAVLHATNSWTHWERQSFYEEILKLAESMVASEAAETRDTVLSHLGPIVEASDLQNHATKTESLHSIKRTLELELPNSWALNIALANETAAGWQEDCSNTALATTLIQKLAGRVPKDKLLGLVEACL</sequence>
<dbReference type="PROSITE" id="PS00036">
    <property type="entry name" value="BZIP_BASIC"/>
    <property type="match status" value="1"/>
</dbReference>
<name>A0A179FLF4_METCM</name>